<feature type="transmembrane region" description="Helical" evidence="6">
    <location>
        <begin position="325"/>
        <end position="344"/>
    </location>
</feature>
<dbReference type="Proteomes" id="UP000570474">
    <property type="component" value="Unassembled WGS sequence"/>
</dbReference>
<comment type="subcellular location">
    <subcellularLocation>
        <location evidence="1">Cell membrane</location>
        <topology evidence="1">Multi-pass membrane protein</topology>
    </subcellularLocation>
</comment>
<organism evidence="8 9">
    <name type="scientific">Chitinophaga varians</name>
    <dbReference type="NCBI Taxonomy" id="2202339"/>
    <lineage>
        <taxon>Bacteria</taxon>
        <taxon>Pseudomonadati</taxon>
        <taxon>Bacteroidota</taxon>
        <taxon>Chitinophagia</taxon>
        <taxon>Chitinophagales</taxon>
        <taxon>Chitinophagaceae</taxon>
        <taxon>Chitinophaga</taxon>
    </lineage>
</organism>
<evidence type="ECO:0000256" key="4">
    <source>
        <dbReference type="ARBA" id="ARBA00022989"/>
    </source>
</evidence>
<reference evidence="8 9" key="1">
    <citation type="submission" date="2020-04" db="EMBL/GenBank/DDBJ databases">
        <authorList>
            <person name="Yin C."/>
        </authorList>
    </citation>
    <scope>NUCLEOTIDE SEQUENCE [LARGE SCALE GENOMIC DNA]</scope>
    <source>
        <strain evidence="8 9">Ae27</strain>
    </source>
</reference>
<proteinExistence type="predicted"/>
<keyword evidence="2" id="KW-1003">Cell membrane</keyword>
<dbReference type="PANTHER" id="PTHR43124">
    <property type="entry name" value="PURINE EFFLUX PUMP PBUE"/>
    <property type="match status" value="1"/>
</dbReference>
<dbReference type="GO" id="GO:0005886">
    <property type="term" value="C:plasma membrane"/>
    <property type="evidence" value="ECO:0007669"/>
    <property type="project" value="UniProtKB-SubCell"/>
</dbReference>
<feature type="transmembrane region" description="Helical" evidence="6">
    <location>
        <begin position="7"/>
        <end position="32"/>
    </location>
</feature>
<evidence type="ECO:0000256" key="3">
    <source>
        <dbReference type="ARBA" id="ARBA00022692"/>
    </source>
</evidence>
<feature type="transmembrane region" description="Helical" evidence="6">
    <location>
        <begin position="158"/>
        <end position="180"/>
    </location>
</feature>
<evidence type="ECO:0000256" key="1">
    <source>
        <dbReference type="ARBA" id="ARBA00004651"/>
    </source>
</evidence>
<feature type="transmembrane region" description="Helical" evidence="6">
    <location>
        <begin position="269"/>
        <end position="287"/>
    </location>
</feature>
<keyword evidence="5 6" id="KW-0472">Membrane</keyword>
<dbReference type="InterPro" id="IPR050189">
    <property type="entry name" value="MFS_Efflux_Transporters"/>
</dbReference>
<dbReference type="RefSeq" id="WP_168872691.1">
    <property type="nucleotide sequence ID" value="NZ_JABAIA010000002.1"/>
</dbReference>
<accession>A0A847S097</accession>
<dbReference type="InterPro" id="IPR036259">
    <property type="entry name" value="MFS_trans_sf"/>
</dbReference>
<dbReference type="PANTHER" id="PTHR43124:SF3">
    <property type="entry name" value="CHLORAMPHENICOL EFFLUX PUMP RV0191"/>
    <property type="match status" value="1"/>
</dbReference>
<feature type="transmembrane region" description="Helical" evidence="6">
    <location>
        <begin position="44"/>
        <end position="64"/>
    </location>
</feature>
<feature type="transmembrane region" description="Helical" evidence="6">
    <location>
        <begin position="293"/>
        <end position="313"/>
    </location>
</feature>
<dbReference type="EMBL" id="JABAIA010000002">
    <property type="protein sequence ID" value="NLR66785.1"/>
    <property type="molecule type" value="Genomic_DNA"/>
</dbReference>
<feature type="transmembrane region" description="Helical" evidence="6">
    <location>
        <begin position="71"/>
        <end position="91"/>
    </location>
</feature>
<dbReference type="Pfam" id="PF07690">
    <property type="entry name" value="MFS_1"/>
    <property type="match status" value="1"/>
</dbReference>
<feature type="domain" description="Major facilitator superfamily (MFS) profile" evidence="7">
    <location>
        <begin position="6"/>
        <end position="380"/>
    </location>
</feature>
<dbReference type="InterPro" id="IPR020846">
    <property type="entry name" value="MFS_dom"/>
</dbReference>
<evidence type="ECO:0000313" key="8">
    <source>
        <dbReference type="EMBL" id="NLR66785.1"/>
    </source>
</evidence>
<sequence length="384" mass="41762">MRTEKDLWLLALGVFGITTTEFGVIGVLPDIAMAFHVTIDKAGWLLSAFALIVAFFGPFMMMLFSKINRKTLLLFSLLIFAVANVLSAFATSFYHLLIIRMLPAFFHPVYWSIALSVAINTGDKQNTSKAVSIIFSGLTIATVLGVPLATFISAMLNWQGAFLITAFINVLALIGIKIWLPPVTAGSPKVTGPQTNIFRNSLLWTNLPLAFFIITAMYSTYGYMADFLKQVSHMQGGTISIMLLLFGLVGIGGNYLAGRYMSRQPYLTTLLFLLLLSGVHLLLYWLGGSFMPMVLLVVIWGLVHAGGFLISNIQVTSSAPQASELINSVFTSCGNLAVTAGALLGGHWIAGYGIANVVWSTVGCLTIAILILLFKRIKYQRPGL</sequence>
<feature type="transmembrane region" description="Helical" evidence="6">
    <location>
        <begin position="97"/>
        <end position="119"/>
    </location>
</feature>
<comment type="caution">
    <text evidence="8">The sequence shown here is derived from an EMBL/GenBank/DDBJ whole genome shotgun (WGS) entry which is preliminary data.</text>
</comment>
<dbReference type="Gene3D" id="1.20.1250.20">
    <property type="entry name" value="MFS general substrate transporter like domains"/>
    <property type="match status" value="1"/>
</dbReference>
<keyword evidence="3 6" id="KW-0812">Transmembrane</keyword>
<dbReference type="AlphaFoldDB" id="A0A847S097"/>
<keyword evidence="4 6" id="KW-1133">Transmembrane helix</keyword>
<dbReference type="GO" id="GO:0022857">
    <property type="term" value="F:transmembrane transporter activity"/>
    <property type="evidence" value="ECO:0007669"/>
    <property type="project" value="InterPro"/>
</dbReference>
<feature type="transmembrane region" description="Helical" evidence="6">
    <location>
        <begin position="350"/>
        <end position="374"/>
    </location>
</feature>
<keyword evidence="9" id="KW-1185">Reference proteome</keyword>
<dbReference type="SUPFAM" id="SSF103473">
    <property type="entry name" value="MFS general substrate transporter"/>
    <property type="match status" value="1"/>
</dbReference>
<evidence type="ECO:0000313" key="9">
    <source>
        <dbReference type="Proteomes" id="UP000570474"/>
    </source>
</evidence>
<evidence type="ECO:0000259" key="7">
    <source>
        <dbReference type="PROSITE" id="PS50850"/>
    </source>
</evidence>
<protein>
    <submittedName>
        <fullName evidence="8">MFS transporter</fullName>
    </submittedName>
</protein>
<gene>
    <name evidence="8" type="ORF">HGH92_20925</name>
</gene>
<dbReference type="InterPro" id="IPR011701">
    <property type="entry name" value="MFS"/>
</dbReference>
<evidence type="ECO:0000256" key="2">
    <source>
        <dbReference type="ARBA" id="ARBA00022475"/>
    </source>
</evidence>
<feature type="transmembrane region" description="Helical" evidence="6">
    <location>
        <begin position="201"/>
        <end position="219"/>
    </location>
</feature>
<feature type="transmembrane region" description="Helical" evidence="6">
    <location>
        <begin position="239"/>
        <end position="257"/>
    </location>
</feature>
<evidence type="ECO:0000256" key="6">
    <source>
        <dbReference type="SAM" id="Phobius"/>
    </source>
</evidence>
<feature type="transmembrane region" description="Helical" evidence="6">
    <location>
        <begin position="131"/>
        <end position="152"/>
    </location>
</feature>
<dbReference type="PROSITE" id="PS50850">
    <property type="entry name" value="MFS"/>
    <property type="match status" value="1"/>
</dbReference>
<evidence type="ECO:0000256" key="5">
    <source>
        <dbReference type="ARBA" id="ARBA00023136"/>
    </source>
</evidence>
<dbReference type="CDD" id="cd17324">
    <property type="entry name" value="MFS_NepI_like"/>
    <property type="match status" value="1"/>
</dbReference>
<name>A0A847S097_9BACT</name>